<evidence type="ECO:0000256" key="7">
    <source>
        <dbReference type="ARBA" id="ARBA00022840"/>
    </source>
</evidence>
<dbReference type="Pfam" id="PF23539">
    <property type="entry name" value="DUF7134"/>
    <property type="match status" value="1"/>
</dbReference>
<dbReference type="Proteomes" id="UP001165135">
    <property type="component" value="Unassembled WGS sequence"/>
</dbReference>
<dbReference type="InterPro" id="IPR036890">
    <property type="entry name" value="HATPase_C_sf"/>
</dbReference>
<dbReference type="InterPro" id="IPR055558">
    <property type="entry name" value="DUF7134"/>
</dbReference>
<feature type="transmembrane region" description="Helical" evidence="10">
    <location>
        <begin position="79"/>
        <end position="105"/>
    </location>
</feature>
<dbReference type="Pfam" id="PF02518">
    <property type="entry name" value="HATPase_c"/>
    <property type="match status" value="1"/>
</dbReference>
<sequence length="399" mass="43071">MSELIRSRRAWLGAHPVVADALVSAFLTVSCLIEAAFQKSYGDLPGKHPDVVSGVLMSVVVMSLTLRRRMPVPVMAFTLAGNVLLTALGYVPTLGAALACLVALYSVASHRGLGTSLPVGVLALVVYVVSLAVQGRTFWQSVSNAVLFAGAWLIGRSLRLRRAYLDELEARARRLERAREADSRAARAEERSRIARELHDVVAHHVSVMTVQAGAARRILHRDPESVQDALSTIEQMGRTALGEMRRLVGVLRTEAEPARSELSPQPGVGDVSGLVEQLRETGLQVQLWIEGESRSLSPGVDLAAFRLVQEALTNTLKHAGPQARAWVRIQYADRQLEIEVEDDGRGLVAGLGRPGGGGNGHGLMGMRERVALYGGDLRIGPRSGGGFEVRARFPLEVP</sequence>
<evidence type="ECO:0000256" key="5">
    <source>
        <dbReference type="ARBA" id="ARBA00022741"/>
    </source>
</evidence>
<dbReference type="Pfam" id="PF07730">
    <property type="entry name" value="HisKA_3"/>
    <property type="match status" value="1"/>
</dbReference>
<dbReference type="EC" id="2.7.13.3" evidence="2"/>
<evidence type="ECO:0000259" key="11">
    <source>
        <dbReference type="PROSITE" id="PS50109"/>
    </source>
</evidence>
<evidence type="ECO:0000256" key="1">
    <source>
        <dbReference type="ARBA" id="ARBA00000085"/>
    </source>
</evidence>
<keyword evidence="5" id="KW-0547">Nucleotide-binding</keyword>
<dbReference type="RefSeq" id="WP_285624649.1">
    <property type="nucleotide sequence ID" value="NZ_BSTJ01000005.1"/>
</dbReference>
<dbReference type="GO" id="GO:0005524">
    <property type="term" value="F:ATP binding"/>
    <property type="evidence" value="ECO:0007669"/>
    <property type="project" value="UniProtKB-KW"/>
</dbReference>
<dbReference type="PROSITE" id="PS51257">
    <property type="entry name" value="PROKAR_LIPOPROTEIN"/>
    <property type="match status" value="1"/>
</dbReference>
<dbReference type="SUPFAM" id="SSF55874">
    <property type="entry name" value="ATPase domain of HSP90 chaperone/DNA topoisomerase II/histidine kinase"/>
    <property type="match status" value="1"/>
</dbReference>
<accession>A0A9W6RHX2</accession>
<dbReference type="AlphaFoldDB" id="A0A9W6RHX2"/>
<dbReference type="GO" id="GO:0016020">
    <property type="term" value="C:membrane"/>
    <property type="evidence" value="ECO:0007669"/>
    <property type="project" value="InterPro"/>
</dbReference>
<dbReference type="GO" id="GO:0000155">
    <property type="term" value="F:phosphorelay sensor kinase activity"/>
    <property type="evidence" value="ECO:0007669"/>
    <property type="project" value="InterPro"/>
</dbReference>
<name>A0A9W6RHX2_9ACTN</name>
<evidence type="ECO:0000256" key="2">
    <source>
        <dbReference type="ARBA" id="ARBA00012438"/>
    </source>
</evidence>
<proteinExistence type="predicted"/>
<dbReference type="SMART" id="SM00387">
    <property type="entry name" value="HATPase_c"/>
    <property type="match status" value="1"/>
</dbReference>
<evidence type="ECO:0000313" key="12">
    <source>
        <dbReference type="EMBL" id="GLY76366.1"/>
    </source>
</evidence>
<comment type="caution">
    <text evidence="12">The sequence shown here is derived from an EMBL/GenBank/DDBJ whole genome shotgun (WGS) entry which is preliminary data.</text>
</comment>
<feature type="transmembrane region" description="Helical" evidence="10">
    <location>
        <begin position="112"/>
        <end position="132"/>
    </location>
</feature>
<gene>
    <name evidence="12" type="ORF">Airi01_046330</name>
</gene>
<keyword evidence="3" id="KW-0597">Phosphoprotein</keyword>
<keyword evidence="10" id="KW-1133">Transmembrane helix</keyword>
<dbReference type="InterPro" id="IPR050482">
    <property type="entry name" value="Sensor_HK_TwoCompSys"/>
</dbReference>
<reference evidence="12" key="1">
    <citation type="submission" date="2023-03" db="EMBL/GenBank/DDBJ databases">
        <title>Actinoallomurus iriomotensis NBRC 103681.</title>
        <authorList>
            <person name="Ichikawa N."/>
            <person name="Sato H."/>
            <person name="Tonouchi N."/>
        </authorList>
    </citation>
    <scope>NUCLEOTIDE SEQUENCE</scope>
    <source>
        <strain evidence="12">NBRC 103681</strain>
    </source>
</reference>
<dbReference type="GO" id="GO:0046983">
    <property type="term" value="F:protein dimerization activity"/>
    <property type="evidence" value="ECO:0007669"/>
    <property type="project" value="InterPro"/>
</dbReference>
<keyword evidence="8" id="KW-0902">Two-component regulatory system</keyword>
<evidence type="ECO:0000313" key="13">
    <source>
        <dbReference type="Proteomes" id="UP001165135"/>
    </source>
</evidence>
<dbReference type="InterPro" id="IPR011712">
    <property type="entry name" value="Sig_transdc_His_kin_sub3_dim/P"/>
</dbReference>
<evidence type="ECO:0000256" key="8">
    <source>
        <dbReference type="ARBA" id="ARBA00023012"/>
    </source>
</evidence>
<dbReference type="Gene3D" id="3.30.565.10">
    <property type="entry name" value="Histidine kinase-like ATPase, C-terminal domain"/>
    <property type="match status" value="1"/>
</dbReference>
<keyword evidence="10" id="KW-0472">Membrane</keyword>
<dbReference type="InterPro" id="IPR003594">
    <property type="entry name" value="HATPase_dom"/>
</dbReference>
<keyword evidence="10" id="KW-0812">Transmembrane</keyword>
<dbReference type="PANTHER" id="PTHR24421:SF10">
    <property type="entry name" value="NITRATE_NITRITE SENSOR PROTEIN NARQ"/>
    <property type="match status" value="1"/>
</dbReference>
<dbReference type="Gene3D" id="1.20.5.1930">
    <property type="match status" value="1"/>
</dbReference>
<keyword evidence="4" id="KW-0808">Transferase</keyword>
<evidence type="ECO:0000256" key="6">
    <source>
        <dbReference type="ARBA" id="ARBA00022777"/>
    </source>
</evidence>
<dbReference type="InterPro" id="IPR005467">
    <property type="entry name" value="His_kinase_dom"/>
</dbReference>
<dbReference type="EMBL" id="BSTJ01000005">
    <property type="protein sequence ID" value="GLY76366.1"/>
    <property type="molecule type" value="Genomic_DNA"/>
</dbReference>
<evidence type="ECO:0000256" key="10">
    <source>
        <dbReference type="SAM" id="Phobius"/>
    </source>
</evidence>
<feature type="domain" description="Histidine kinase" evidence="11">
    <location>
        <begin position="307"/>
        <end position="398"/>
    </location>
</feature>
<organism evidence="12 13">
    <name type="scientific">Actinoallomurus iriomotensis</name>
    <dbReference type="NCBI Taxonomy" id="478107"/>
    <lineage>
        <taxon>Bacteria</taxon>
        <taxon>Bacillati</taxon>
        <taxon>Actinomycetota</taxon>
        <taxon>Actinomycetes</taxon>
        <taxon>Streptosporangiales</taxon>
        <taxon>Thermomonosporaceae</taxon>
        <taxon>Actinoallomurus</taxon>
    </lineage>
</organism>
<evidence type="ECO:0000256" key="3">
    <source>
        <dbReference type="ARBA" id="ARBA00022553"/>
    </source>
</evidence>
<dbReference type="PANTHER" id="PTHR24421">
    <property type="entry name" value="NITRATE/NITRITE SENSOR PROTEIN NARX-RELATED"/>
    <property type="match status" value="1"/>
</dbReference>
<dbReference type="CDD" id="cd16917">
    <property type="entry name" value="HATPase_UhpB-NarQ-NarX-like"/>
    <property type="match status" value="1"/>
</dbReference>
<feature type="transmembrane region" description="Helical" evidence="10">
    <location>
        <begin position="138"/>
        <end position="155"/>
    </location>
</feature>
<protein>
    <recommendedName>
        <fullName evidence="2">histidine kinase</fullName>
        <ecNumber evidence="2">2.7.13.3</ecNumber>
    </recommendedName>
</protein>
<keyword evidence="9" id="KW-0175">Coiled coil</keyword>
<keyword evidence="7" id="KW-0067">ATP-binding</keyword>
<dbReference type="PROSITE" id="PS50109">
    <property type="entry name" value="HIS_KIN"/>
    <property type="match status" value="1"/>
</dbReference>
<evidence type="ECO:0000256" key="9">
    <source>
        <dbReference type="SAM" id="Coils"/>
    </source>
</evidence>
<comment type="catalytic activity">
    <reaction evidence="1">
        <text>ATP + protein L-histidine = ADP + protein N-phospho-L-histidine.</text>
        <dbReference type="EC" id="2.7.13.3"/>
    </reaction>
</comment>
<evidence type="ECO:0000256" key="4">
    <source>
        <dbReference type="ARBA" id="ARBA00022679"/>
    </source>
</evidence>
<keyword evidence="6 12" id="KW-0418">Kinase</keyword>
<feature type="coiled-coil region" evidence="9">
    <location>
        <begin position="158"/>
        <end position="185"/>
    </location>
</feature>